<dbReference type="PANTHER" id="PTHR37946">
    <property type="entry name" value="SLL1969 PROTEIN"/>
    <property type="match status" value="1"/>
</dbReference>
<dbReference type="Gene3D" id="3.40.50.1820">
    <property type="entry name" value="alpha/beta hydrolase"/>
    <property type="match status" value="1"/>
</dbReference>
<name>A0ABQ5LPS0_9RHOB</name>
<evidence type="ECO:0000256" key="1">
    <source>
        <dbReference type="SAM" id="SignalP"/>
    </source>
</evidence>
<comment type="caution">
    <text evidence="2">The sequence shown here is derived from an EMBL/GenBank/DDBJ whole genome shotgun (WGS) entry which is preliminary data.</text>
</comment>
<proteinExistence type="predicted"/>
<gene>
    <name evidence="2" type="ORF">STA1M1_08740</name>
</gene>
<sequence>MTRFAALLMCTLLTPLAVSAQGTGGDDPAAPGQDCVILLHGLSRSPTSMLVLEEALIQLGYHVVNDGYPSNEASVEELVQLAIPPAVEKCGAERTHFVTHSMGGILVRVWLKDFRPINMGRVVMLAPPNHGSELVDAFRDYKLGDFEPFEWLNGPAGLELGTEPGSVPNNAGLPAYELGVIAGNQSMNPIFSRLIEGEDDGKVSVESTKIAGMADHIVLPVTHTFTMVSPFVIAEVVEFLETGRFDHELTYGDVLDRVREEAGYD</sequence>
<dbReference type="InterPro" id="IPR029058">
    <property type="entry name" value="AB_hydrolase_fold"/>
</dbReference>
<keyword evidence="3" id="KW-1185">Reference proteome</keyword>
<feature type="chain" id="PRO_5045518830" evidence="1">
    <location>
        <begin position="21"/>
        <end position="265"/>
    </location>
</feature>
<dbReference type="Proteomes" id="UP001144205">
    <property type="component" value="Unassembled WGS sequence"/>
</dbReference>
<evidence type="ECO:0000313" key="2">
    <source>
        <dbReference type="EMBL" id="GKY87005.1"/>
    </source>
</evidence>
<feature type="signal peptide" evidence="1">
    <location>
        <begin position="1"/>
        <end position="20"/>
    </location>
</feature>
<dbReference type="PANTHER" id="PTHR37946:SF1">
    <property type="entry name" value="SLL1969 PROTEIN"/>
    <property type="match status" value="1"/>
</dbReference>
<keyword evidence="1" id="KW-0732">Signal</keyword>
<evidence type="ECO:0000313" key="3">
    <source>
        <dbReference type="Proteomes" id="UP001144205"/>
    </source>
</evidence>
<organism evidence="2 3">
    <name type="scientific">Sinisalibacter aestuarii</name>
    <dbReference type="NCBI Taxonomy" id="2949426"/>
    <lineage>
        <taxon>Bacteria</taxon>
        <taxon>Pseudomonadati</taxon>
        <taxon>Pseudomonadota</taxon>
        <taxon>Alphaproteobacteria</taxon>
        <taxon>Rhodobacterales</taxon>
        <taxon>Roseobacteraceae</taxon>
        <taxon>Sinisalibacter</taxon>
    </lineage>
</organism>
<protein>
    <submittedName>
        <fullName evidence="2">Acetyltransferase</fullName>
    </submittedName>
</protein>
<dbReference type="RefSeq" id="WP_281840943.1">
    <property type="nucleotide sequence ID" value="NZ_BROH01000001.1"/>
</dbReference>
<accession>A0ABQ5LPS0</accession>
<dbReference type="SUPFAM" id="SSF53474">
    <property type="entry name" value="alpha/beta-Hydrolases"/>
    <property type="match status" value="1"/>
</dbReference>
<dbReference type="EMBL" id="BROH01000001">
    <property type="protein sequence ID" value="GKY87005.1"/>
    <property type="molecule type" value="Genomic_DNA"/>
</dbReference>
<reference evidence="2" key="1">
    <citation type="journal article" date="2023" name="Int. J. Syst. Evol. Microbiol.">
        <title>Sinisalibacter aestuarii sp. nov., isolated from estuarine sediment of the Arakawa River.</title>
        <authorList>
            <person name="Arafat S.T."/>
            <person name="Hirano S."/>
            <person name="Sato A."/>
            <person name="Takeuchi K."/>
            <person name="Yasuda T."/>
            <person name="Terahara T."/>
            <person name="Hamada M."/>
            <person name="Kobayashi T."/>
        </authorList>
    </citation>
    <scope>NUCLEOTIDE SEQUENCE</scope>
    <source>
        <strain evidence="2">B-399</strain>
    </source>
</reference>